<evidence type="ECO:0000259" key="2">
    <source>
        <dbReference type="PROSITE" id="PS50022"/>
    </source>
</evidence>
<accession>A0A345EIC1</accession>
<dbReference type="InterPro" id="IPR007564">
    <property type="entry name" value="UPF0212"/>
</dbReference>
<evidence type="ECO:0000313" key="3">
    <source>
        <dbReference type="EMBL" id="AXG11943.1"/>
    </source>
</evidence>
<dbReference type="EMBL" id="CP031149">
    <property type="protein sequence ID" value="AXG11943.1"/>
    <property type="molecule type" value="Genomic_DNA"/>
</dbReference>
<dbReference type="Proteomes" id="UP000252985">
    <property type="component" value="Plasmid pCBA1112-02"/>
</dbReference>
<protein>
    <submittedName>
        <fullName evidence="3">DUF555 domain-containing protein</fullName>
    </submittedName>
</protein>
<keyword evidence="3" id="KW-0614">Plasmid</keyword>
<geneLocation type="plasmid" evidence="4">
    <name>pcba1112-02</name>
</geneLocation>
<dbReference type="AlphaFoldDB" id="A0A345EIC1"/>
<evidence type="ECO:0000313" key="4">
    <source>
        <dbReference type="Proteomes" id="UP000252985"/>
    </source>
</evidence>
<feature type="domain" description="F5/8 type C" evidence="2">
    <location>
        <begin position="1"/>
        <end position="30"/>
    </location>
</feature>
<dbReference type="GeneID" id="37289052"/>
<sequence>MTSWRSDDETGDDEQWYEVQLSVPWVVPGVKSVQDAINIAVAQVGERTKSTEARSSEILVQDVGCPSCGYEMEAALCTTDFALVVLTVIVEMLAESHEESERVAKRELGVRMKDIPLTVLETRPVDEADEKPEMNFADLGRDVQSRSETKQTQG</sequence>
<dbReference type="PANTHER" id="PTHR42199:SF1">
    <property type="entry name" value="UPF0212 PROTEIN TK1194"/>
    <property type="match status" value="1"/>
</dbReference>
<dbReference type="KEGG" id="haq:DU484_18700"/>
<dbReference type="Pfam" id="PF04475">
    <property type="entry name" value="DUF555"/>
    <property type="match status" value="1"/>
</dbReference>
<organism evidence="3 4">
    <name type="scientific">Haloplanus rubicundus</name>
    <dbReference type="NCBI Taxonomy" id="1547898"/>
    <lineage>
        <taxon>Archaea</taxon>
        <taxon>Methanobacteriati</taxon>
        <taxon>Methanobacteriota</taxon>
        <taxon>Stenosarchaea group</taxon>
        <taxon>Halobacteria</taxon>
        <taxon>Halobacteriales</taxon>
        <taxon>Haloferacaceae</taxon>
        <taxon>Haloplanus</taxon>
    </lineage>
</organism>
<proteinExistence type="predicted"/>
<name>A0A345EIC1_9EURY</name>
<dbReference type="PROSITE" id="PS50022">
    <property type="entry name" value="FA58C_3"/>
    <property type="match status" value="1"/>
</dbReference>
<feature type="compositionally biased region" description="Basic and acidic residues" evidence="1">
    <location>
        <begin position="139"/>
        <end position="154"/>
    </location>
</feature>
<evidence type="ECO:0000256" key="1">
    <source>
        <dbReference type="SAM" id="MobiDB-lite"/>
    </source>
</evidence>
<dbReference type="InterPro" id="IPR000421">
    <property type="entry name" value="FA58C"/>
</dbReference>
<gene>
    <name evidence="3" type="ORF">DU484_18700</name>
</gene>
<dbReference type="PANTHER" id="PTHR42199">
    <property type="entry name" value="UPF0212 PROTEIN MJ0068"/>
    <property type="match status" value="1"/>
</dbReference>
<feature type="region of interest" description="Disordered" evidence="1">
    <location>
        <begin position="122"/>
        <end position="154"/>
    </location>
</feature>
<reference evidence="3 4" key="1">
    <citation type="submission" date="2018-07" db="EMBL/GenBank/DDBJ databases">
        <title>Genome sequences of Haloplanus sp. CBA1112.</title>
        <authorList>
            <person name="Kim Y.B."/>
            <person name="Roh S.W."/>
        </authorList>
    </citation>
    <scope>NUCLEOTIDE SEQUENCE [LARGE SCALE GENOMIC DNA]</scope>
    <source>
        <strain evidence="3 4">CBA1112</strain>
        <plasmid evidence="4">pcba1112-02</plasmid>
    </source>
</reference>
<dbReference type="RefSeq" id="WP_112077709.1">
    <property type="nucleotide sequence ID" value="NZ_CP031149.1"/>
</dbReference>